<gene>
    <name evidence="2" type="ORF">LCGC14_2338110</name>
</gene>
<comment type="caution">
    <text evidence="2">The sequence shown here is derived from an EMBL/GenBank/DDBJ whole genome shotgun (WGS) entry which is preliminary data.</text>
</comment>
<proteinExistence type="predicted"/>
<evidence type="ECO:0000313" key="2">
    <source>
        <dbReference type="EMBL" id="KKL47182.1"/>
    </source>
</evidence>
<name>A0A0F9F7U2_9ZZZZ</name>
<dbReference type="InterPro" id="IPR024459">
    <property type="entry name" value="Acb1-like_N"/>
</dbReference>
<dbReference type="EMBL" id="LAZR01033760">
    <property type="protein sequence ID" value="KKL47182.1"/>
    <property type="molecule type" value="Genomic_DNA"/>
</dbReference>
<reference evidence="2" key="1">
    <citation type="journal article" date="2015" name="Nature">
        <title>Complex archaea that bridge the gap between prokaryotes and eukaryotes.</title>
        <authorList>
            <person name="Spang A."/>
            <person name="Saw J.H."/>
            <person name="Jorgensen S.L."/>
            <person name="Zaremba-Niedzwiedzka K."/>
            <person name="Martijn J."/>
            <person name="Lind A.E."/>
            <person name="van Eijk R."/>
            <person name="Schleper C."/>
            <person name="Guy L."/>
            <person name="Ettema T.J."/>
        </authorList>
    </citation>
    <scope>NUCLEOTIDE SEQUENCE</scope>
</reference>
<feature type="non-terminal residue" evidence="2">
    <location>
        <position position="275"/>
    </location>
</feature>
<dbReference type="Pfam" id="PF06381">
    <property type="entry name" value="Phage_portal_3"/>
    <property type="match status" value="1"/>
</dbReference>
<sequence>MSSALISRMLLAFRGGLQFGGKRDLYKIFGYELRPTYDDYFAKYARQDIASRVVDAPAQAVWRNPPEIVSSPEFKVKWDALVKKNKIWFYLERVDRLAGIGFYSTLLVGFNDSSNLEQSVGKADDILYLQPYSQPAASIKSFSKDTKDPRFNLPEMYQLNVSDPASLINISGTIVGPSMSARDIDVHHSRILHVAESVLENEIVGIPRLQKVFNLLDDLMKVVGGSSEMFWLNARQGLQMDVDKDMDLSVPDAEALTVEVEEFQHQLRRFLRTRG</sequence>
<evidence type="ECO:0000259" key="1">
    <source>
        <dbReference type="Pfam" id="PF06381"/>
    </source>
</evidence>
<accession>A0A0F9F7U2</accession>
<organism evidence="2">
    <name type="scientific">marine sediment metagenome</name>
    <dbReference type="NCBI Taxonomy" id="412755"/>
    <lineage>
        <taxon>unclassified sequences</taxon>
        <taxon>metagenomes</taxon>
        <taxon>ecological metagenomes</taxon>
    </lineage>
</organism>
<feature type="domain" description="Anti-CBASS protein Acb1-like N-terminal" evidence="1">
    <location>
        <begin position="42"/>
        <end position="270"/>
    </location>
</feature>
<dbReference type="AlphaFoldDB" id="A0A0F9F7U2"/>
<protein>
    <recommendedName>
        <fullName evidence="1">Anti-CBASS protein Acb1-like N-terminal domain-containing protein</fullName>
    </recommendedName>
</protein>